<comment type="caution">
    <text evidence="1">The sequence shown here is derived from an EMBL/GenBank/DDBJ whole genome shotgun (WGS) entry which is preliminary data.</text>
</comment>
<evidence type="ECO:0000313" key="1">
    <source>
        <dbReference type="EMBL" id="OIQ73590.1"/>
    </source>
</evidence>
<proteinExistence type="predicted"/>
<organism evidence="1">
    <name type="scientific">mine drainage metagenome</name>
    <dbReference type="NCBI Taxonomy" id="410659"/>
    <lineage>
        <taxon>unclassified sequences</taxon>
        <taxon>metagenomes</taxon>
        <taxon>ecological metagenomes</taxon>
    </lineage>
</organism>
<dbReference type="AlphaFoldDB" id="A0A1J5PPT7"/>
<sequence>MKEEVRQGIKDRADDLACFHAHVVARKIAGGPTAAGKGYSEAYNKAYDEAFLDAYELAYEQAYYEGFHGAYEEEYDDSYRQAYNEARAFIERSRHRRRSELRPPQ</sequence>
<dbReference type="EMBL" id="MLJW01002810">
    <property type="protein sequence ID" value="OIQ73590.1"/>
    <property type="molecule type" value="Genomic_DNA"/>
</dbReference>
<name>A0A1J5PPT7_9ZZZZ</name>
<accession>A0A1J5PPT7</accession>
<gene>
    <name evidence="1" type="ORF">GALL_447680</name>
</gene>
<reference evidence="1" key="1">
    <citation type="submission" date="2016-10" db="EMBL/GenBank/DDBJ databases">
        <title>Sequence of Gallionella enrichment culture.</title>
        <authorList>
            <person name="Poehlein A."/>
            <person name="Muehling M."/>
            <person name="Daniel R."/>
        </authorList>
    </citation>
    <scope>NUCLEOTIDE SEQUENCE</scope>
</reference>
<protein>
    <submittedName>
        <fullName evidence="1">Uncharacterized protein</fullName>
    </submittedName>
</protein>